<evidence type="ECO:0000256" key="3">
    <source>
        <dbReference type="ARBA" id="ARBA00022695"/>
    </source>
</evidence>
<evidence type="ECO:0000313" key="8">
    <source>
        <dbReference type="Proteomes" id="UP001165586"/>
    </source>
</evidence>
<dbReference type="EC" id="2.7.7.7" evidence="1"/>
<evidence type="ECO:0000256" key="2">
    <source>
        <dbReference type="ARBA" id="ARBA00022679"/>
    </source>
</evidence>
<dbReference type="PANTHER" id="PTHR10133:SF62">
    <property type="entry name" value="DNA POLYMERASE THETA"/>
    <property type="match status" value="1"/>
</dbReference>
<dbReference type="RefSeq" id="WP_259542594.1">
    <property type="nucleotide sequence ID" value="NZ_JANLCJ010000056.1"/>
</dbReference>
<dbReference type="InterPro" id="IPR043502">
    <property type="entry name" value="DNA/RNA_pol_sf"/>
</dbReference>
<comment type="catalytic activity">
    <reaction evidence="5">
        <text>DNA(n) + a 2'-deoxyribonucleoside 5'-triphosphate = DNA(n+1) + diphosphate</text>
        <dbReference type="Rhea" id="RHEA:22508"/>
        <dbReference type="Rhea" id="RHEA-COMP:17339"/>
        <dbReference type="Rhea" id="RHEA-COMP:17340"/>
        <dbReference type="ChEBI" id="CHEBI:33019"/>
        <dbReference type="ChEBI" id="CHEBI:61560"/>
        <dbReference type="ChEBI" id="CHEBI:173112"/>
        <dbReference type="EC" id="2.7.7.7"/>
    </reaction>
</comment>
<evidence type="ECO:0000259" key="6">
    <source>
        <dbReference type="SMART" id="SM00482"/>
    </source>
</evidence>
<evidence type="ECO:0000256" key="4">
    <source>
        <dbReference type="ARBA" id="ARBA00022932"/>
    </source>
</evidence>
<dbReference type="SUPFAM" id="SSF56672">
    <property type="entry name" value="DNA/RNA polymerases"/>
    <property type="match status" value="1"/>
</dbReference>
<comment type="caution">
    <text evidence="7">The sequence shown here is derived from an EMBL/GenBank/DDBJ whole genome shotgun (WGS) entry which is preliminary data.</text>
</comment>
<dbReference type="PROSITE" id="PS00447">
    <property type="entry name" value="DNA_POLYMERASE_A"/>
    <property type="match status" value="1"/>
</dbReference>
<keyword evidence="8" id="KW-1185">Reference proteome</keyword>
<evidence type="ECO:0000256" key="1">
    <source>
        <dbReference type="ARBA" id="ARBA00012417"/>
    </source>
</evidence>
<dbReference type="PANTHER" id="PTHR10133">
    <property type="entry name" value="DNA POLYMERASE I"/>
    <property type="match status" value="1"/>
</dbReference>
<sequence>MESTWVNSFLLEQTIAHVISSQAKHGCNFNIPEASRILAVLDKSVARLDRRLIKLLPPDRVPGIEINKPFKLNGKLTALTEKRLGKDGWTEEEMANVVGPLTTLPKYIPFDMGKTQKLKEVMYELGWTPDEWNMKKNPWKPFRRTKLSKSDYTRVLEDMRDDELSDFIDATTNYYNKHFNLATGKVTEGHRKALLRACGFVRAPKTLEEYRRHMLQLAFWPTSPQITESSFDSVSKEHGIAMMLLKKRMVTMHRRGVIAGLLEKRRADGKLSGEANPCATPTARMTHRIIANIPADGSPLGARMRALFMGNFDPTDIGGERSFLNINDGEEHWCNVPDGQQAFVGGDGAGLELRMLAHYLVYVPTMLLANEDYTLFTKTQLEAALASAIAYRTALLEGDIHTHNQKLAGLPTRKSAKTFIYAFLYGAGNANLGAQLGGDVNVGLKARETFLRECPCIPVLIEYIQWFAATNGYVPGIDGRQLRLRKDDNGKLMTHKALNLLLQAAGSIVMKIACRILTEQIESEQLNCHQVIFYHDEFQFTCHTTHVARLRTLIDNCVRLAGEGLDMKCPLASDSKAGASWLDTH</sequence>
<feature type="domain" description="DNA-directed DNA polymerase family A palm" evidence="6">
    <location>
        <begin position="301"/>
        <end position="546"/>
    </location>
</feature>
<accession>A0ABT2H9F5</accession>
<dbReference type="Pfam" id="PF00476">
    <property type="entry name" value="DNA_pol_A"/>
    <property type="match status" value="1"/>
</dbReference>
<dbReference type="InterPro" id="IPR019760">
    <property type="entry name" value="DNA-dir_DNA_pol_A_CS"/>
</dbReference>
<keyword evidence="2" id="KW-0808">Transferase</keyword>
<organism evidence="7 8">
    <name type="scientific">Herbiconiux daphne</name>
    <dbReference type="NCBI Taxonomy" id="2970914"/>
    <lineage>
        <taxon>Bacteria</taxon>
        <taxon>Bacillati</taxon>
        <taxon>Actinomycetota</taxon>
        <taxon>Actinomycetes</taxon>
        <taxon>Micrococcales</taxon>
        <taxon>Microbacteriaceae</taxon>
        <taxon>Herbiconiux</taxon>
    </lineage>
</organism>
<reference evidence="7" key="1">
    <citation type="submission" date="2022-08" db="EMBL/GenBank/DDBJ databases">
        <authorList>
            <person name="Deng Y."/>
            <person name="Han X.-F."/>
            <person name="Zhang Y.-Q."/>
        </authorList>
    </citation>
    <scope>NUCLEOTIDE SEQUENCE</scope>
    <source>
        <strain evidence="7">CPCC 203386</strain>
    </source>
</reference>
<dbReference type="Gene3D" id="1.10.150.20">
    <property type="entry name" value="5' to 3' exonuclease, C-terminal subdomain"/>
    <property type="match status" value="1"/>
</dbReference>
<keyword evidence="3" id="KW-0548">Nucleotidyltransferase</keyword>
<name>A0ABT2H9F5_9MICO</name>
<protein>
    <recommendedName>
        <fullName evidence="1">DNA-directed DNA polymerase</fullName>
        <ecNumber evidence="1">2.7.7.7</ecNumber>
    </recommendedName>
</protein>
<dbReference type="InterPro" id="IPR001098">
    <property type="entry name" value="DNA-dir_DNA_pol_A_palm_dom"/>
</dbReference>
<evidence type="ECO:0000313" key="7">
    <source>
        <dbReference type="EMBL" id="MCS5736559.1"/>
    </source>
</evidence>
<dbReference type="Gene3D" id="3.30.70.370">
    <property type="match status" value="1"/>
</dbReference>
<keyword evidence="4" id="KW-0239">DNA-directed DNA polymerase</keyword>
<dbReference type="SMART" id="SM00482">
    <property type="entry name" value="POLAc"/>
    <property type="match status" value="1"/>
</dbReference>
<dbReference type="Proteomes" id="UP001165586">
    <property type="component" value="Unassembled WGS sequence"/>
</dbReference>
<dbReference type="InterPro" id="IPR002298">
    <property type="entry name" value="DNA_polymerase_A"/>
</dbReference>
<dbReference type="EMBL" id="JANLCJ010000056">
    <property type="protein sequence ID" value="MCS5736559.1"/>
    <property type="molecule type" value="Genomic_DNA"/>
</dbReference>
<evidence type="ECO:0000256" key="5">
    <source>
        <dbReference type="ARBA" id="ARBA00049244"/>
    </source>
</evidence>
<proteinExistence type="predicted"/>
<gene>
    <name evidence="7" type="ORF">N1032_22770</name>
</gene>